<evidence type="ECO:0000256" key="4">
    <source>
        <dbReference type="RuleBase" id="RU367022"/>
    </source>
</evidence>
<keyword evidence="4" id="KW-0813">Transport</keyword>
<comment type="similarity">
    <text evidence="4">Belongs to the copper transporter (Ctr) (TC 1.A.56) family. SLC31A subfamily.</text>
</comment>
<evidence type="ECO:0000256" key="2">
    <source>
        <dbReference type="ARBA" id="ARBA00022989"/>
    </source>
</evidence>
<dbReference type="InterPro" id="IPR007274">
    <property type="entry name" value="Cop_transporter"/>
</dbReference>
<evidence type="ECO:0000256" key="1">
    <source>
        <dbReference type="ARBA" id="ARBA00022692"/>
    </source>
</evidence>
<dbReference type="Pfam" id="PF04145">
    <property type="entry name" value="Ctr"/>
    <property type="match status" value="1"/>
</dbReference>
<feature type="transmembrane region" description="Helical" evidence="4">
    <location>
        <begin position="70"/>
        <end position="90"/>
    </location>
</feature>
<keyword evidence="5" id="KW-1185">Reference proteome</keyword>
<reference evidence="6" key="1">
    <citation type="submission" date="2025-08" db="UniProtKB">
        <authorList>
            <consortium name="RefSeq"/>
        </authorList>
    </citation>
    <scope>IDENTIFICATION</scope>
    <source>
        <tissue evidence="6">Testes</tissue>
    </source>
</reference>
<evidence type="ECO:0000313" key="5">
    <source>
        <dbReference type="Proteomes" id="UP000694865"/>
    </source>
</evidence>
<feature type="transmembrane region" description="Helical" evidence="4">
    <location>
        <begin position="136"/>
        <end position="156"/>
    </location>
</feature>
<keyword evidence="4" id="KW-0187">Copper transport</keyword>
<evidence type="ECO:0000256" key="3">
    <source>
        <dbReference type="ARBA" id="ARBA00023136"/>
    </source>
</evidence>
<evidence type="ECO:0000313" key="6">
    <source>
        <dbReference type="RefSeq" id="XP_006816476.1"/>
    </source>
</evidence>
<keyword evidence="1 4" id="KW-0812">Transmembrane</keyword>
<name>A0ABM0M8Y5_SACKO</name>
<dbReference type="PANTHER" id="PTHR12483">
    <property type="entry name" value="SOLUTE CARRIER FAMILY 31 COPPER TRANSPORTERS"/>
    <property type="match status" value="1"/>
</dbReference>
<keyword evidence="3 4" id="KW-0472">Membrane</keyword>
<dbReference type="PANTHER" id="PTHR12483:SF115">
    <property type="entry name" value="COPPER TRANSPORT PROTEIN"/>
    <property type="match status" value="1"/>
</dbReference>
<keyword evidence="2 4" id="KW-1133">Transmembrane helix</keyword>
<comment type="subcellular location">
    <subcellularLocation>
        <location evidence="4">Membrane</location>
        <topology evidence="4">Multi-pass membrane protein</topology>
    </subcellularLocation>
</comment>
<keyword evidence="4" id="KW-0186">Copper</keyword>
<dbReference type="RefSeq" id="XP_006816476.1">
    <property type="nucleotide sequence ID" value="XM_006816413.1"/>
</dbReference>
<feature type="transmembrane region" description="Helical" evidence="4">
    <location>
        <begin position="162"/>
        <end position="181"/>
    </location>
</feature>
<gene>
    <name evidence="6" type="primary">LOC102810419</name>
</gene>
<protein>
    <recommendedName>
        <fullName evidence="4">Copper transport protein</fullName>
    </recommendedName>
</protein>
<organism evidence="5 6">
    <name type="scientific">Saccoglossus kowalevskii</name>
    <name type="common">Acorn worm</name>
    <dbReference type="NCBI Taxonomy" id="10224"/>
    <lineage>
        <taxon>Eukaryota</taxon>
        <taxon>Metazoa</taxon>
        <taxon>Hemichordata</taxon>
        <taxon>Enteropneusta</taxon>
        <taxon>Harrimaniidae</taxon>
        <taxon>Saccoglossus</taxon>
    </lineage>
</organism>
<accession>A0ABM0M8Y5</accession>
<keyword evidence="4" id="KW-0406">Ion transport</keyword>
<dbReference type="GeneID" id="102810419"/>
<proteinExistence type="inferred from homology"/>
<sequence>MDHNNHMMMDTGTGMPPTAGENMSMTTMDMSGHLDHITSGDHSGTMMMMYFHFSTKVTILFKEWTIDGSVGAMLGSCIAIFFLAVFYEGLKVLRESLLRKNVVNVRYSSMPVGKQGGSDTVLTETHGHGRARILSLAHLLQSVLHVVQITISYFLMLIFMTYNVWLCIAVALGAGVGYFVFGWKKTVIVDINEHCH</sequence>
<dbReference type="Proteomes" id="UP000694865">
    <property type="component" value="Unplaced"/>
</dbReference>